<dbReference type="InterPro" id="IPR051010">
    <property type="entry name" value="BCAA_transport"/>
</dbReference>
<sequence>MKSEGFRADTESAISDYPDLISDTTVILAREKVVPDVVDACSDKAAFKAVFGDKMVMPGDVLSINDIGNEPKIEITQCSPGGVYSLLMLDPDMPSPHKPEYKMVNNIKKNDFDSGDFTVGYSGPEPGKGQHRYVLLLFQQPSFQSITPPTKRANFQTKQFAKDMGWGDPVAGVYFKVKHGDARAAAAAAAAAAGQQGPSKGFLFGVVPVRVLPGAVARNEPYDMAYSTALLLCLVAASAAVAVSETPKTIPDFTINNPGAKTTIKIGCMLPFSGSNAYAAKGVAAREGIKLALTDLAAANKGYNFVLTCVDTQCEADSAKAGAAILKTRGVVGVIGEICSKASLAAKDVLAPILLISPTSTSDKLTIPGDNFFRLSPPDRFQSRVLANLVKASGLKPVGVVVEPNAYGQGLADGFTAAYKKLGGTVKTTIVTTPTNAVQAAQDMAKSGVTKVVIAMNNDTWVAQFLAAGAAIPGFSPELYAGDAQYSPTLPGLVAGFGKTTLLDKLTLSAYNQGTAAFKDRYAKATKEPYAGHAAHAFDAATVLVQGYLADAKGGKPVAIASNASPLKVAFTGVSGNVKFDATGDLIPDNTSYQSVTYKALQPVVGGFLALPSA</sequence>
<dbReference type="Pfam" id="PF01161">
    <property type="entry name" value="PBP"/>
    <property type="match status" value="1"/>
</dbReference>
<dbReference type="InterPro" id="IPR028082">
    <property type="entry name" value="Peripla_BP_I"/>
</dbReference>
<dbReference type="Pfam" id="PF13458">
    <property type="entry name" value="Peripla_BP_6"/>
    <property type="match status" value="1"/>
</dbReference>
<gene>
    <name evidence="3" type="ORF">BQ4739_LOCUS17763</name>
</gene>
<dbReference type="InterPro" id="IPR036610">
    <property type="entry name" value="PEBP-like_sf"/>
</dbReference>
<dbReference type="SUPFAM" id="SSF53822">
    <property type="entry name" value="Periplasmic binding protein-like I"/>
    <property type="match status" value="1"/>
</dbReference>
<evidence type="ECO:0000313" key="3">
    <source>
        <dbReference type="EMBL" id="SZX77410.1"/>
    </source>
</evidence>
<feature type="domain" description="Leucine-binding protein" evidence="2">
    <location>
        <begin position="263"/>
        <end position="583"/>
    </location>
</feature>
<dbReference type="SUPFAM" id="SSF49777">
    <property type="entry name" value="PEBP-like"/>
    <property type="match status" value="1"/>
</dbReference>
<dbReference type="PANTHER" id="PTHR30483:SF6">
    <property type="entry name" value="PERIPLASMIC BINDING PROTEIN OF ABC TRANSPORTER FOR NATURAL AMINO ACIDS"/>
    <property type="match status" value="1"/>
</dbReference>
<dbReference type="PANTHER" id="PTHR30483">
    <property type="entry name" value="LEUCINE-SPECIFIC-BINDING PROTEIN"/>
    <property type="match status" value="1"/>
</dbReference>
<evidence type="ECO:0000259" key="2">
    <source>
        <dbReference type="Pfam" id="PF13458"/>
    </source>
</evidence>
<proteinExistence type="predicted"/>
<dbReference type="AlphaFoldDB" id="A0A383WIW7"/>
<dbReference type="InterPro" id="IPR035810">
    <property type="entry name" value="PEBP_euk"/>
</dbReference>
<dbReference type="EMBL" id="FNXT01001284">
    <property type="protein sequence ID" value="SZX77410.1"/>
    <property type="molecule type" value="Genomic_DNA"/>
</dbReference>
<dbReference type="CDD" id="cd00866">
    <property type="entry name" value="PEBP_euk"/>
    <property type="match status" value="1"/>
</dbReference>
<dbReference type="Gene3D" id="3.90.280.10">
    <property type="entry name" value="PEBP-like"/>
    <property type="match status" value="1"/>
</dbReference>
<dbReference type="STRING" id="3088.A0A383WIW7"/>
<keyword evidence="1" id="KW-0732">Signal</keyword>
<dbReference type="InterPro" id="IPR008914">
    <property type="entry name" value="PEBP"/>
</dbReference>
<dbReference type="InterPro" id="IPR028081">
    <property type="entry name" value="Leu-bd"/>
</dbReference>
<reference evidence="3 4" key="1">
    <citation type="submission" date="2016-10" db="EMBL/GenBank/DDBJ databases">
        <authorList>
            <person name="Cai Z."/>
        </authorList>
    </citation>
    <scope>NUCLEOTIDE SEQUENCE [LARGE SCALE GENOMIC DNA]</scope>
</reference>
<accession>A0A383WIW7</accession>
<dbReference type="Proteomes" id="UP000256970">
    <property type="component" value="Unassembled WGS sequence"/>
</dbReference>
<protein>
    <recommendedName>
        <fullName evidence="2">Leucine-binding protein domain-containing protein</fullName>
    </recommendedName>
</protein>
<dbReference type="Gene3D" id="3.40.50.2300">
    <property type="match status" value="2"/>
</dbReference>
<evidence type="ECO:0000256" key="1">
    <source>
        <dbReference type="ARBA" id="ARBA00022729"/>
    </source>
</evidence>
<organism evidence="3 4">
    <name type="scientific">Tetradesmus obliquus</name>
    <name type="common">Green alga</name>
    <name type="synonym">Acutodesmus obliquus</name>
    <dbReference type="NCBI Taxonomy" id="3088"/>
    <lineage>
        <taxon>Eukaryota</taxon>
        <taxon>Viridiplantae</taxon>
        <taxon>Chlorophyta</taxon>
        <taxon>core chlorophytes</taxon>
        <taxon>Chlorophyceae</taxon>
        <taxon>CS clade</taxon>
        <taxon>Sphaeropleales</taxon>
        <taxon>Scenedesmaceae</taxon>
        <taxon>Tetradesmus</taxon>
    </lineage>
</organism>
<keyword evidence="4" id="KW-1185">Reference proteome</keyword>
<name>A0A383WIW7_TETOB</name>
<evidence type="ECO:0000313" key="4">
    <source>
        <dbReference type="Proteomes" id="UP000256970"/>
    </source>
</evidence>